<accession>A0AAD5X797</accession>
<evidence type="ECO:0000313" key="2">
    <source>
        <dbReference type="Proteomes" id="UP001212841"/>
    </source>
</evidence>
<keyword evidence="2" id="KW-1185">Reference proteome</keyword>
<gene>
    <name evidence="1" type="ORF">HK097_011104</name>
</gene>
<dbReference type="SUPFAM" id="SSF52058">
    <property type="entry name" value="L domain-like"/>
    <property type="match status" value="1"/>
</dbReference>
<dbReference type="Proteomes" id="UP001212841">
    <property type="component" value="Unassembled WGS sequence"/>
</dbReference>
<evidence type="ECO:0000313" key="1">
    <source>
        <dbReference type="EMBL" id="KAJ3055221.1"/>
    </source>
</evidence>
<reference evidence="1" key="1">
    <citation type="submission" date="2020-05" db="EMBL/GenBank/DDBJ databases">
        <title>Phylogenomic resolution of chytrid fungi.</title>
        <authorList>
            <person name="Stajich J.E."/>
            <person name="Amses K."/>
            <person name="Simmons R."/>
            <person name="Seto K."/>
            <person name="Myers J."/>
            <person name="Bonds A."/>
            <person name="Quandt C.A."/>
            <person name="Barry K."/>
            <person name="Liu P."/>
            <person name="Grigoriev I."/>
            <person name="Longcore J.E."/>
            <person name="James T.Y."/>
        </authorList>
    </citation>
    <scope>NUCLEOTIDE SEQUENCE</scope>
    <source>
        <strain evidence="1">JEL0318</strain>
    </source>
</reference>
<organism evidence="1 2">
    <name type="scientific">Rhizophlyctis rosea</name>
    <dbReference type="NCBI Taxonomy" id="64517"/>
    <lineage>
        <taxon>Eukaryota</taxon>
        <taxon>Fungi</taxon>
        <taxon>Fungi incertae sedis</taxon>
        <taxon>Chytridiomycota</taxon>
        <taxon>Chytridiomycota incertae sedis</taxon>
        <taxon>Chytridiomycetes</taxon>
        <taxon>Rhizophlyctidales</taxon>
        <taxon>Rhizophlyctidaceae</taxon>
        <taxon>Rhizophlyctis</taxon>
    </lineage>
</organism>
<dbReference type="AlphaFoldDB" id="A0AAD5X797"/>
<sequence>MKLPSLLQISLHQNAVHRKHLYRFTIIMRFPHLLSIDNKEVTEDERRRAEVSFMEQCLARDDPLTKLSAAPVGGGGSAGGSVGGLGGVGGGSMNPLVKLPIKITSVVLDGLEMKLAANSSGFGSSSILPTRQM</sequence>
<dbReference type="InterPro" id="IPR032675">
    <property type="entry name" value="LRR_dom_sf"/>
</dbReference>
<protein>
    <submittedName>
        <fullName evidence="1">Uncharacterized protein</fullName>
    </submittedName>
</protein>
<dbReference type="EMBL" id="JADGJD010000089">
    <property type="protein sequence ID" value="KAJ3055221.1"/>
    <property type="molecule type" value="Genomic_DNA"/>
</dbReference>
<name>A0AAD5X797_9FUNG</name>
<comment type="caution">
    <text evidence="1">The sequence shown here is derived from an EMBL/GenBank/DDBJ whole genome shotgun (WGS) entry which is preliminary data.</text>
</comment>
<dbReference type="Gene3D" id="3.80.10.10">
    <property type="entry name" value="Ribonuclease Inhibitor"/>
    <property type="match status" value="1"/>
</dbReference>
<proteinExistence type="predicted"/>